<feature type="domain" description="HNH nuclease" evidence="1">
    <location>
        <begin position="44"/>
        <end position="83"/>
    </location>
</feature>
<gene>
    <name evidence="2" type="ORF">CAB17_07505</name>
</gene>
<protein>
    <recommendedName>
        <fullName evidence="1">HNH nuclease domain-containing protein</fullName>
    </recommendedName>
</protein>
<dbReference type="Pfam" id="PF13392">
    <property type="entry name" value="HNH_3"/>
    <property type="match status" value="1"/>
</dbReference>
<dbReference type="Proteomes" id="UP000234343">
    <property type="component" value="Chromosome"/>
</dbReference>
<evidence type="ECO:0000313" key="3">
    <source>
        <dbReference type="Proteomes" id="UP000234343"/>
    </source>
</evidence>
<dbReference type="KEGG" id="lsh:CAB17_07505"/>
<dbReference type="Gene3D" id="3.90.75.20">
    <property type="match status" value="1"/>
</dbReference>
<accession>A0A2H5FK82</accession>
<sequence length="171" mass="19886">MEPYFGMLEAESAYVLMITSGHLEKQTHQTLICICPMLVFIEFIATAFHGEPPSPQYVVDHIDTNCRNNRPENLRWLTRLENALMNPITRKKIEFICGSIEAFLDNPSTLNSYDVERNFAWMRTVTSEEAKNCKERMSLWASSNKKPRGGSWDKWVYESIIEKSYLVVRLD</sequence>
<keyword evidence="3" id="KW-1185">Reference proteome</keyword>
<dbReference type="InterPro" id="IPR044925">
    <property type="entry name" value="His-Me_finger_sf"/>
</dbReference>
<evidence type="ECO:0000259" key="1">
    <source>
        <dbReference type="Pfam" id="PF13392"/>
    </source>
</evidence>
<dbReference type="SUPFAM" id="SSF54060">
    <property type="entry name" value="His-Me finger endonucleases"/>
    <property type="match status" value="1"/>
</dbReference>
<name>A0A2H5FK82_9GAMM</name>
<reference evidence="2 3" key="1">
    <citation type="submission" date="2017-12" db="EMBL/GenBank/DDBJ databases">
        <title>Legionella sainthelensi LA01-117, whole genome sequence of a clinical isolate from New Zealand.</title>
        <authorList>
            <person name="Cree S.L."/>
            <person name="Slow S."/>
            <person name="Kennedy M.A."/>
            <person name="Murdoch D.R."/>
            <person name="Biggs P.J."/>
            <person name="Anderson T."/>
        </authorList>
    </citation>
    <scope>NUCLEOTIDE SEQUENCE [LARGE SCALE GENOMIC DNA]</scope>
    <source>
        <strain evidence="2 3">LA01-117</strain>
    </source>
</reference>
<dbReference type="AlphaFoldDB" id="A0A2H5FK82"/>
<dbReference type="EMBL" id="CP025491">
    <property type="protein sequence ID" value="AUH71930.1"/>
    <property type="molecule type" value="Genomic_DNA"/>
</dbReference>
<proteinExistence type="predicted"/>
<organism evidence="2 3">
    <name type="scientific">Legionella sainthelensi</name>
    <dbReference type="NCBI Taxonomy" id="28087"/>
    <lineage>
        <taxon>Bacteria</taxon>
        <taxon>Pseudomonadati</taxon>
        <taxon>Pseudomonadota</taxon>
        <taxon>Gammaproteobacteria</taxon>
        <taxon>Legionellales</taxon>
        <taxon>Legionellaceae</taxon>
        <taxon>Legionella</taxon>
    </lineage>
</organism>
<evidence type="ECO:0000313" key="2">
    <source>
        <dbReference type="EMBL" id="AUH71930.1"/>
    </source>
</evidence>
<dbReference type="InterPro" id="IPR003615">
    <property type="entry name" value="HNH_nuc"/>
</dbReference>